<sequence>MDKQQVLDLVDLLWFSQNIFCPSPRPEASSIKTQHPTTAELMAAPLHSLSTTDSEMGSSPPSRPSLRIFESEIICKGKGVAGGHEEDRKKNHKKFSEAGHEIEYISLESQTKPKISLLHRRSLSDQSLEKPTSNGVFAPPNLEVRVPLSSVPLSTKDVISQETRKPMLKSGFSSPKSVLQGPKLKTIYSGKEVEGRVTKERTEVPPKPSRLGRPEIHRQMNTQGKKSLSKSLSELEFEELKGFIDLGFTFEESELSPRLKSIIPGLQRMVKTKEKENEKQEEDNKNISRPYLSEAWLVRKPESKLIQWKIPELSQGMDMKEHLKLWAHNVASTVR</sequence>
<protein>
    <submittedName>
        <fullName evidence="2">Uncharacterized protein</fullName>
    </submittedName>
</protein>
<proteinExistence type="predicted"/>
<dbReference type="KEGG" id="atr:18425607"/>
<evidence type="ECO:0000313" key="3">
    <source>
        <dbReference type="Proteomes" id="UP000017836"/>
    </source>
</evidence>
<organism evidence="2 3">
    <name type="scientific">Amborella trichopoda</name>
    <dbReference type="NCBI Taxonomy" id="13333"/>
    <lineage>
        <taxon>Eukaryota</taxon>
        <taxon>Viridiplantae</taxon>
        <taxon>Streptophyta</taxon>
        <taxon>Embryophyta</taxon>
        <taxon>Tracheophyta</taxon>
        <taxon>Spermatophyta</taxon>
        <taxon>Magnoliopsida</taxon>
        <taxon>Amborellales</taxon>
        <taxon>Amborellaceae</taxon>
        <taxon>Amborella</taxon>
    </lineage>
</organism>
<accession>W1NRH7</accession>
<feature type="region of interest" description="Disordered" evidence="1">
    <location>
        <begin position="193"/>
        <end position="214"/>
    </location>
</feature>
<evidence type="ECO:0000313" key="2">
    <source>
        <dbReference type="EMBL" id="ERM97630.1"/>
    </source>
</evidence>
<dbReference type="Pfam" id="PF07939">
    <property type="entry name" value="DUF1685"/>
    <property type="match status" value="1"/>
</dbReference>
<keyword evidence="3" id="KW-1185">Reference proteome</keyword>
<evidence type="ECO:0000256" key="1">
    <source>
        <dbReference type="SAM" id="MobiDB-lite"/>
    </source>
</evidence>
<dbReference type="AlphaFoldDB" id="W1NRH7"/>
<dbReference type="InterPro" id="IPR012881">
    <property type="entry name" value="DUF1685"/>
</dbReference>
<reference evidence="3" key="1">
    <citation type="journal article" date="2013" name="Science">
        <title>The Amborella genome and the evolution of flowering plants.</title>
        <authorList>
            <consortium name="Amborella Genome Project"/>
        </authorList>
    </citation>
    <scope>NUCLEOTIDE SEQUENCE [LARGE SCALE GENOMIC DNA]</scope>
</reference>
<dbReference type="eggNOG" id="ENOG502RYMY">
    <property type="taxonomic scope" value="Eukaryota"/>
</dbReference>
<dbReference type="PANTHER" id="PTHR33785:SF12">
    <property type="entry name" value="DUF1685 FAMILY PROTEIN"/>
    <property type="match status" value="1"/>
</dbReference>
<dbReference type="Gramene" id="ERM97630">
    <property type="protein sequence ID" value="ERM97630"/>
    <property type="gene ID" value="AMTR_s00130p00028330"/>
</dbReference>
<name>W1NRH7_AMBTC</name>
<dbReference type="EMBL" id="KI395898">
    <property type="protein sequence ID" value="ERM97630.1"/>
    <property type="molecule type" value="Genomic_DNA"/>
</dbReference>
<dbReference type="Proteomes" id="UP000017836">
    <property type="component" value="Unassembled WGS sequence"/>
</dbReference>
<dbReference type="PANTHER" id="PTHR33785">
    <property type="entry name" value="OS06G0550800 PROTEIN"/>
    <property type="match status" value="1"/>
</dbReference>
<feature type="compositionally biased region" description="Basic and acidic residues" evidence="1">
    <location>
        <begin position="193"/>
        <end position="204"/>
    </location>
</feature>
<dbReference type="HOGENOM" id="CLU_071702_1_0_1"/>
<dbReference type="OrthoDB" id="1911878at2759"/>
<gene>
    <name evidence="2" type="ORF">AMTR_s00130p00028330</name>
</gene>